<feature type="compositionally biased region" description="Low complexity" evidence="1">
    <location>
        <begin position="104"/>
        <end position="116"/>
    </location>
</feature>
<evidence type="ECO:0000256" key="1">
    <source>
        <dbReference type="SAM" id="MobiDB-lite"/>
    </source>
</evidence>
<feature type="compositionally biased region" description="Basic and acidic residues" evidence="1">
    <location>
        <begin position="119"/>
        <end position="129"/>
    </location>
</feature>
<feature type="compositionally biased region" description="Basic and acidic residues" evidence="1">
    <location>
        <begin position="429"/>
        <end position="438"/>
    </location>
</feature>
<feature type="compositionally biased region" description="Acidic residues" evidence="1">
    <location>
        <begin position="525"/>
        <end position="534"/>
    </location>
</feature>
<comment type="caution">
    <text evidence="2">The sequence shown here is derived from an EMBL/GenBank/DDBJ whole genome shotgun (WGS) entry which is preliminary data.</text>
</comment>
<feature type="compositionally biased region" description="Low complexity" evidence="1">
    <location>
        <begin position="157"/>
        <end position="166"/>
    </location>
</feature>
<evidence type="ECO:0008006" key="4">
    <source>
        <dbReference type="Google" id="ProtNLM"/>
    </source>
</evidence>
<feature type="compositionally biased region" description="Basic and acidic residues" evidence="1">
    <location>
        <begin position="136"/>
        <end position="149"/>
    </location>
</feature>
<reference evidence="2" key="1">
    <citation type="submission" date="2021-11" db="EMBL/GenBank/DDBJ databases">
        <authorList>
            <person name="Schell T."/>
        </authorList>
    </citation>
    <scope>NUCLEOTIDE SEQUENCE</scope>
    <source>
        <strain evidence="2">M5</strain>
    </source>
</reference>
<dbReference type="PANTHER" id="PTHR23146:SF0">
    <property type="entry name" value="RNA POLYMERASE-ASSOCIATED PROTEIN LEO1"/>
    <property type="match status" value="1"/>
</dbReference>
<dbReference type="GO" id="GO:0016593">
    <property type="term" value="C:Cdc73/Paf1 complex"/>
    <property type="evidence" value="ECO:0007669"/>
    <property type="project" value="InterPro"/>
</dbReference>
<gene>
    <name evidence="2" type="ORF">DGAL_LOCUS13999</name>
</gene>
<keyword evidence="3" id="KW-1185">Reference proteome</keyword>
<dbReference type="AlphaFoldDB" id="A0A8J2RTC9"/>
<dbReference type="InterPro" id="IPR007149">
    <property type="entry name" value="Leo1"/>
</dbReference>
<dbReference type="GO" id="GO:0006368">
    <property type="term" value="P:transcription elongation by RNA polymerase II"/>
    <property type="evidence" value="ECO:0007669"/>
    <property type="project" value="InterPro"/>
</dbReference>
<dbReference type="GO" id="GO:0032968">
    <property type="term" value="P:positive regulation of transcription elongation by RNA polymerase II"/>
    <property type="evidence" value="ECO:0007669"/>
    <property type="project" value="TreeGrafter"/>
</dbReference>
<name>A0A8J2RTC9_9CRUS</name>
<feature type="region of interest" description="Disordered" evidence="1">
    <location>
        <begin position="1"/>
        <end position="248"/>
    </location>
</feature>
<dbReference type="OrthoDB" id="20844at2759"/>
<feature type="compositionally biased region" description="Low complexity" evidence="1">
    <location>
        <begin position="67"/>
        <end position="80"/>
    </location>
</feature>
<dbReference type="Pfam" id="PF04004">
    <property type="entry name" value="Leo1"/>
    <property type="match status" value="1"/>
</dbReference>
<accession>A0A8J2RTC9</accession>
<feature type="compositionally biased region" description="Low complexity" evidence="1">
    <location>
        <begin position="21"/>
        <end position="60"/>
    </location>
</feature>
<feature type="compositionally biased region" description="Basic and acidic residues" evidence="1">
    <location>
        <begin position="509"/>
        <end position="524"/>
    </location>
</feature>
<dbReference type="GO" id="GO:1990269">
    <property type="term" value="F:RNA polymerase II C-terminal domain phosphoserine binding"/>
    <property type="evidence" value="ECO:0007669"/>
    <property type="project" value="TreeGrafter"/>
</dbReference>
<dbReference type="EMBL" id="CAKKLH010000303">
    <property type="protein sequence ID" value="CAH0110432.1"/>
    <property type="molecule type" value="Genomic_DNA"/>
</dbReference>
<feature type="compositionally biased region" description="Basic and acidic residues" evidence="1">
    <location>
        <begin position="226"/>
        <end position="248"/>
    </location>
</feature>
<sequence>MAPYKDQESDNSGSEDEKSSGSDSDSSGSQSKSEAGSVRSRQSKASSKSGSSSSRSAQSPDQDRSRSPSPGSRSGSRSGSEGNGDGDLVLDERKSRSRSRSGSRSRSSSSSSSARSASHHSDEEKDGKDTAQSSPSHEESKKKIKRIIDSDADSASDSDAGGKSSKVASPTAEALFGENVDMSSEDDDDDGNKPTQKLPEKASSEVDRDSIADRRSPDEMEQDDEFGGRDNEREKEPEEPVPETRIEHELPYIRADVGSEFHFVKLPNFLSVEPRPYDPETYEDELEEEETLDEEGRARLKLKVENTIRWRTAFDKEGNAFKQSNARMVKWSDGSLSLHLGSEIFDVYRQPLQGDYNHLFIRQGTGLQGQAVFRTKLTFRPHSTDSFTHRKMTKSLAERSTKTSSIKIIGVFGADPEANRGEKIKKEEERLRASVRRESKQKRIRERTATGRGMSGGYLEPDREGYEDSEDEGGISLTAIKNKYKRGGSRDASHQRPPIYSSEEDASDIEDRKVKKLERAKALPDEDDNDDDEAGGSGNKVRVVSSSSEEDSMIYGEAEKMRQRWGVVKALNCIRQCRISSREKLSGQRVRLVLKGFLNVQKEEESRTVQEDWHVIMSQSLTVLVWKPCLQ</sequence>
<organism evidence="2 3">
    <name type="scientific">Daphnia galeata</name>
    <dbReference type="NCBI Taxonomy" id="27404"/>
    <lineage>
        <taxon>Eukaryota</taxon>
        <taxon>Metazoa</taxon>
        <taxon>Ecdysozoa</taxon>
        <taxon>Arthropoda</taxon>
        <taxon>Crustacea</taxon>
        <taxon>Branchiopoda</taxon>
        <taxon>Diplostraca</taxon>
        <taxon>Cladocera</taxon>
        <taxon>Anomopoda</taxon>
        <taxon>Daphniidae</taxon>
        <taxon>Daphnia</taxon>
    </lineage>
</organism>
<proteinExistence type="predicted"/>
<dbReference type="Proteomes" id="UP000789390">
    <property type="component" value="Unassembled WGS sequence"/>
</dbReference>
<dbReference type="PANTHER" id="PTHR23146">
    <property type="entry name" value="LEO1 PROTEIN"/>
    <property type="match status" value="1"/>
</dbReference>
<protein>
    <recommendedName>
        <fullName evidence="4">EOG090X0BPX</fullName>
    </recommendedName>
</protein>
<feature type="compositionally biased region" description="Basic and acidic residues" evidence="1">
    <location>
        <begin position="198"/>
        <end position="218"/>
    </location>
</feature>
<evidence type="ECO:0000313" key="3">
    <source>
        <dbReference type="Proteomes" id="UP000789390"/>
    </source>
</evidence>
<evidence type="ECO:0000313" key="2">
    <source>
        <dbReference type="EMBL" id="CAH0110432.1"/>
    </source>
</evidence>
<feature type="region of interest" description="Disordered" evidence="1">
    <location>
        <begin position="429"/>
        <end position="550"/>
    </location>
</feature>